<accession>A0A1V3X8Q8</accession>
<protein>
    <submittedName>
        <fullName evidence="1">Uncharacterized protein</fullName>
    </submittedName>
</protein>
<proteinExistence type="predicted"/>
<dbReference type="Proteomes" id="UP000189229">
    <property type="component" value="Unassembled WGS sequence"/>
</dbReference>
<gene>
    <name evidence="1" type="ORF">BZL30_4171</name>
</gene>
<sequence>MADTGRPGGAAPGAGAARVVGVFDFDHQVYALITRDGKTGRRTVNCH</sequence>
<organism evidence="1 2">
    <name type="scientific">Mycobacterium kansasii</name>
    <dbReference type="NCBI Taxonomy" id="1768"/>
    <lineage>
        <taxon>Bacteria</taxon>
        <taxon>Bacillati</taxon>
        <taxon>Actinomycetota</taxon>
        <taxon>Actinomycetes</taxon>
        <taxon>Mycobacteriales</taxon>
        <taxon>Mycobacteriaceae</taxon>
        <taxon>Mycobacterium</taxon>
    </lineage>
</organism>
<comment type="caution">
    <text evidence="1">The sequence shown here is derived from an EMBL/GenBank/DDBJ whole genome shotgun (WGS) entry which is preliminary data.</text>
</comment>
<evidence type="ECO:0000313" key="1">
    <source>
        <dbReference type="EMBL" id="OOK75623.1"/>
    </source>
</evidence>
<evidence type="ECO:0000313" key="2">
    <source>
        <dbReference type="Proteomes" id="UP000189229"/>
    </source>
</evidence>
<dbReference type="EMBL" id="MVBM01000003">
    <property type="protein sequence ID" value="OOK75623.1"/>
    <property type="molecule type" value="Genomic_DNA"/>
</dbReference>
<name>A0A1V3X8Q8_MYCKA</name>
<reference evidence="1 2" key="1">
    <citation type="submission" date="2017-02" db="EMBL/GenBank/DDBJ databases">
        <title>Complete genome sequences of Mycobacterium kansasii strains isolated from rhesus macaques.</title>
        <authorList>
            <person name="Panda A."/>
            <person name="Nagaraj S."/>
            <person name="Zhao X."/>
            <person name="Tettelin H."/>
            <person name="Detolla L.J."/>
        </authorList>
    </citation>
    <scope>NUCLEOTIDE SEQUENCE [LARGE SCALE GENOMIC DNA]</scope>
    <source>
        <strain evidence="1 2">11-3813</strain>
    </source>
</reference>
<dbReference type="AlphaFoldDB" id="A0A1V3X8Q8"/>